<comment type="caution">
    <text evidence="6">The sequence shown here is derived from an EMBL/GenBank/DDBJ whole genome shotgun (WGS) entry which is preliminary data.</text>
</comment>
<dbReference type="Proteomes" id="UP000280008">
    <property type="component" value="Unassembled WGS sequence"/>
</dbReference>
<dbReference type="EMBL" id="RBKS01000001">
    <property type="protein sequence ID" value="RKR73455.1"/>
    <property type="molecule type" value="Genomic_DNA"/>
</dbReference>
<accession>A0A495IEA1</accession>
<dbReference type="CDD" id="cd01392">
    <property type="entry name" value="HTH_LacI"/>
    <property type="match status" value="1"/>
</dbReference>
<sequence>MSDVARHAGVSRQLVSMVMRGLPGPSEASAQAVRASARALDFRPNASARLLRQKRTRLIGFMVQTRNVFELRVVERMLERAAEEGFHVVLGPVSATRTTDVVVSELLEQRVEALCCYNPDPESLALHRALETMPVVWLGERSSDPRADVVRTDDDTGLRLLVEHLVALGHTEIAYAGGLDGTVGPDRADTYRRAMSSAGRADSIDVIEVGFGEEDGAEAARRILRRDHLPTAVIGSSDQCGAGVRAVLAQHGVEVPGDVSVTGYDDSDVASISYNSLTSVRQDVELTVDATLSAVLRRLGDPSLAPRETPTRATLVVRSSTGPARS</sequence>
<dbReference type="InterPro" id="IPR010982">
    <property type="entry name" value="Lambda_DNA-bd_dom_sf"/>
</dbReference>
<dbReference type="PANTHER" id="PTHR30146">
    <property type="entry name" value="LACI-RELATED TRANSCRIPTIONAL REPRESSOR"/>
    <property type="match status" value="1"/>
</dbReference>
<dbReference type="Gene3D" id="3.40.50.2300">
    <property type="match status" value="2"/>
</dbReference>
<dbReference type="InterPro" id="IPR046335">
    <property type="entry name" value="LacI/GalR-like_sensor"/>
</dbReference>
<reference evidence="6 7" key="1">
    <citation type="submission" date="2018-10" db="EMBL/GenBank/DDBJ databases">
        <title>Sequencing the genomes of 1000 actinobacteria strains.</title>
        <authorList>
            <person name="Klenk H.-P."/>
        </authorList>
    </citation>
    <scope>NUCLEOTIDE SEQUENCE [LARGE SCALE GENOMIC DNA]</scope>
    <source>
        <strain evidence="6 7">DSM 17894</strain>
    </source>
</reference>
<dbReference type="SUPFAM" id="SSF47413">
    <property type="entry name" value="lambda repressor-like DNA-binding domains"/>
    <property type="match status" value="1"/>
</dbReference>
<keyword evidence="3" id="KW-0804">Transcription</keyword>
<proteinExistence type="predicted"/>
<keyword evidence="1" id="KW-0805">Transcription regulation</keyword>
<feature type="domain" description="HTH lacI-type" evidence="5">
    <location>
        <begin position="1"/>
        <end position="53"/>
    </location>
</feature>
<dbReference type="GO" id="GO:0000976">
    <property type="term" value="F:transcription cis-regulatory region binding"/>
    <property type="evidence" value="ECO:0007669"/>
    <property type="project" value="TreeGrafter"/>
</dbReference>
<dbReference type="SMART" id="SM00354">
    <property type="entry name" value="HTH_LACI"/>
    <property type="match status" value="1"/>
</dbReference>
<dbReference type="InterPro" id="IPR028082">
    <property type="entry name" value="Peripla_BP_I"/>
</dbReference>
<dbReference type="SUPFAM" id="SSF53822">
    <property type="entry name" value="Periplasmic binding protein-like I"/>
    <property type="match status" value="1"/>
</dbReference>
<evidence type="ECO:0000256" key="3">
    <source>
        <dbReference type="ARBA" id="ARBA00023163"/>
    </source>
</evidence>
<evidence type="ECO:0000256" key="1">
    <source>
        <dbReference type="ARBA" id="ARBA00023015"/>
    </source>
</evidence>
<dbReference type="Pfam" id="PF13377">
    <property type="entry name" value="Peripla_BP_3"/>
    <property type="match status" value="1"/>
</dbReference>
<dbReference type="Pfam" id="PF00356">
    <property type="entry name" value="LacI"/>
    <property type="match status" value="1"/>
</dbReference>
<gene>
    <name evidence="6" type="ORF">C8E83_0548</name>
</gene>
<dbReference type="CDD" id="cd06267">
    <property type="entry name" value="PBP1_LacI_sugar_binding-like"/>
    <property type="match status" value="1"/>
</dbReference>
<keyword evidence="7" id="KW-1185">Reference proteome</keyword>
<evidence type="ECO:0000256" key="2">
    <source>
        <dbReference type="ARBA" id="ARBA00023125"/>
    </source>
</evidence>
<dbReference type="GO" id="GO:0003700">
    <property type="term" value="F:DNA-binding transcription factor activity"/>
    <property type="evidence" value="ECO:0007669"/>
    <property type="project" value="TreeGrafter"/>
</dbReference>
<protein>
    <submittedName>
        <fullName evidence="6">LacI family transcriptional regulator</fullName>
    </submittedName>
</protein>
<name>A0A495IEA1_9MICO</name>
<feature type="compositionally biased region" description="Polar residues" evidence="4">
    <location>
        <begin position="317"/>
        <end position="326"/>
    </location>
</feature>
<organism evidence="6 7">
    <name type="scientific">Frondihabitans australicus</name>
    <dbReference type="NCBI Taxonomy" id="386892"/>
    <lineage>
        <taxon>Bacteria</taxon>
        <taxon>Bacillati</taxon>
        <taxon>Actinomycetota</taxon>
        <taxon>Actinomycetes</taxon>
        <taxon>Micrococcales</taxon>
        <taxon>Microbacteriaceae</taxon>
        <taxon>Frondihabitans</taxon>
    </lineage>
</organism>
<dbReference type="InterPro" id="IPR000843">
    <property type="entry name" value="HTH_LacI"/>
</dbReference>
<evidence type="ECO:0000313" key="6">
    <source>
        <dbReference type="EMBL" id="RKR73455.1"/>
    </source>
</evidence>
<feature type="region of interest" description="Disordered" evidence="4">
    <location>
        <begin position="303"/>
        <end position="326"/>
    </location>
</feature>
<evidence type="ECO:0000259" key="5">
    <source>
        <dbReference type="PROSITE" id="PS50932"/>
    </source>
</evidence>
<dbReference type="OrthoDB" id="9785139at2"/>
<dbReference type="Gene3D" id="1.10.260.40">
    <property type="entry name" value="lambda repressor-like DNA-binding domains"/>
    <property type="match status" value="1"/>
</dbReference>
<dbReference type="PANTHER" id="PTHR30146:SF153">
    <property type="entry name" value="LACTOSE OPERON REPRESSOR"/>
    <property type="match status" value="1"/>
</dbReference>
<dbReference type="PROSITE" id="PS50932">
    <property type="entry name" value="HTH_LACI_2"/>
    <property type="match status" value="1"/>
</dbReference>
<evidence type="ECO:0000256" key="4">
    <source>
        <dbReference type="SAM" id="MobiDB-lite"/>
    </source>
</evidence>
<dbReference type="AlphaFoldDB" id="A0A495IEA1"/>
<keyword evidence="2" id="KW-0238">DNA-binding</keyword>
<evidence type="ECO:0000313" key="7">
    <source>
        <dbReference type="Proteomes" id="UP000280008"/>
    </source>
</evidence>